<evidence type="ECO:0000256" key="1">
    <source>
        <dbReference type="SAM" id="MobiDB-lite"/>
    </source>
</evidence>
<gene>
    <name evidence="2" type="ORF">BGZ97_008161</name>
</gene>
<feature type="non-terminal residue" evidence="2">
    <location>
        <position position="155"/>
    </location>
</feature>
<organism evidence="2 3">
    <name type="scientific">Linnemannia gamsii</name>
    <dbReference type="NCBI Taxonomy" id="64522"/>
    <lineage>
        <taxon>Eukaryota</taxon>
        <taxon>Fungi</taxon>
        <taxon>Fungi incertae sedis</taxon>
        <taxon>Mucoromycota</taxon>
        <taxon>Mortierellomycotina</taxon>
        <taxon>Mortierellomycetes</taxon>
        <taxon>Mortierellales</taxon>
        <taxon>Mortierellaceae</taxon>
        <taxon>Linnemannia</taxon>
    </lineage>
</organism>
<comment type="caution">
    <text evidence="2">The sequence shown here is derived from an EMBL/GenBank/DDBJ whole genome shotgun (WGS) entry which is preliminary data.</text>
</comment>
<feature type="compositionally biased region" description="Basic and acidic residues" evidence="1">
    <location>
        <begin position="143"/>
        <end position="155"/>
    </location>
</feature>
<accession>A0A9P6QPX1</accession>
<feature type="region of interest" description="Disordered" evidence="1">
    <location>
        <begin position="129"/>
        <end position="155"/>
    </location>
</feature>
<evidence type="ECO:0000313" key="2">
    <source>
        <dbReference type="EMBL" id="KAG0284506.1"/>
    </source>
</evidence>
<keyword evidence="3" id="KW-1185">Reference proteome</keyword>
<dbReference type="OrthoDB" id="2439613at2759"/>
<reference evidence="2" key="1">
    <citation type="journal article" date="2020" name="Fungal Divers.">
        <title>Resolving the Mortierellaceae phylogeny through synthesis of multi-gene phylogenetics and phylogenomics.</title>
        <authorList>
            <person name="Vandepol N."/>
            <person name="Liber J."/>
            <person name="Desiro A."/>
            <person name="Na H."/>
            <person name="Kennedy M."/>
            <person name="Barry K."/>
            <person name="Grigoriev I.V."/>
            <person name="Miller A.N."/>
            <person name="O'Donnell K."/>
            <person name="Stajich J.E."/>
            <person name="Bonito G."/>
        </authorList>
    </citation>
    <scope>NUCLEOTIDE SEQUENCE</scope>
    <source>
        <strain evidence="2">NVP60</strain>
    </source>
</reference>
<dbReference type="AlphaFoldDB" id="A0A9P6QPX1"/>
<sequence length="155" mass="17052">MTIHDTSSTVQPMRRVYENGRAVIDNGAGTIQIVCHHDASYAKNIILWDDIKTVFGNALYVRSRDFALPFLKGPDFKNLDPLRIAAIPGVTLDVVVTEVAVVASPLPSELQQIAQQAVQLPKYYPELTHNPGSSLSSTTEKGLPSRDLSHKDIEE</sequence>
<dbReference type="EMBL" id="JAAAIN010003692">
    <property type="protein sequence ID" value="KAG0284506.1"/>
    <property type="molecule type" value="Genomic_DNA"/>
</dbReference>
<name>A0A9P6QPX1_9FUNG</name>
<protein>
    <submittedName>
        <fullName evidence="2">Uncharacterized protein</fullName>
    </submittedName>
</protein>
<feature type="compositionally biased region" description="Polar residues" evidence="1">
    <location>
        <begin position="130"/>
        <end position="140"/>
    </location>
</feature>
<dbReference type="Proteomes" id="UP000823405">
    <property type="component" value="Unassembled WGS sequence"/>
</dbReference>
<evidence type="ECO:0000313" key="3">
    <source>
        <dbReference type="Proteomes" id="UP000823405"/>
    </source>
</evidence>
<proteinExistence type="predicted"/>